<organism evidence="8 9">
    <name type="scientific">Mucilaginibacter frigoritolerans</name>
    <dbReference type="NCBI Taxonomy" id="652788"/>
    <lineage>
        <taxon>Bacteria</taxon>
        <taxon>Pseudomonadati</taxon>
        <taxon>Bacteroidota</taxon>
        <taxon>Sphingobacteriia</taxon>
        <taxon>Sphingobacteriales</taxon>
        <taxon>Sphingobacteriaceae</taxon>
        <taxon>Mucilaginibacter</taxon>
    </lineage>
</organism>
<dbReference type="OrthoDB" id="9773582at2"/>
<keyword evidence="6" id="KW-0472">Membrane</keyword>
<dbReference type="SUPFAM" id="SSF48317">
    <property type="entry name" value="Acid phosphatase/Vanadium-dependent haloperoxidase"/>
    <property type="match status" value="1"/>
</dbReference>
<dbReference type="PANTHER" id="PTHR14969:SF62">
    <property type="entry name" value="DECAPRENYLPHOSPHORYL-5-PHOSPHORIBOSE PHOSPHATASE RV3807C-RELATED"/>
    <property type="match status" value="1"/>
</dbReference>
<dbReference type="Gene3D" id="1.20.144.10">
    <property type="entry name" value="Phosphatidic acid phosphatase type 2/haloperoxidase"/>
    <property type="match status" value="1"/>
</dbReference>
<name>A0A562TV99_9SPHI</name>
<keyword evidence="9" id="KW-1185">Reference proteome</keyword>
<dbReference type="EMBL" id="VLLI01000010">
    <property type="protein sequence ID" value="TWI97539.1"/>
    <property type="molecule type" value="Genomic_DNA"/>
</dbReference>
<dbReference type="SMART" id="SM00014">
    <property type="entry name" value="acidPPc"/>
    <property type="match status" value="1"/>
</dbReference>
<evidence type="ECO:0000259" key="7">
    <source>
        <dbReference type="SMART" id="SM00014"/>
    </source>
</evidence>
<keyword evidence="5" id="KW-1133">Transmembrane helix</keyword>
<dbReference type="InterPro" id="IPR036938">
    <property type="entry name" value="PAP2/HPO_sf"/>
</dbReference>
<keyword evidence="2" id="KW-1003">Cell membrane</keyword>
<evidence type="ECO:0000256" key="3">
    <source>
        <dbReference type="ARBA" id="ARBA00022692"/>
    </source>
</evidence>
<dbReference type="GO" id="GO:0005886">
    <property type="term" value="C:plasma membrane"/>
    <property type="evidence" value="ECO:0007669"/>
    <property type="project" value="UniProtKB-SubCell"/>
</dbReference>
<dbReference type="Pfam" id="PF01569">
    <property type="entry name" value="PAP2"/>
    <property type="match status" value="1"/>
</dbReference>
<feature type="domain" description="Phosphatidic acid phosphatase type 2/haloperoxidase" evidence="7">
    <location>
        <begin position="90"/>
        <end position="199"/>
    </location>
</feature>
<evidence type="ECO:0000256" key="5">
    <source>
        <dbReference type="ARBA" id="ARBA00022989"/>
    </source>
</evidence>
<comment type="caution">
    <text evidence="8">The sequence shown here is derived from an EMBL/GenBank/DDBJ whole genome shotgun (WGS) entry which is preliminary data.</text>
</comment>
<proteinExistence type="predicted"/>
<dbReference type="GO" id="GO:0016787">
    <property type="term" value="F:hydrolase activity"/>
    <property type="evidence" value="ECO:0007669"/>
    <property type="project" value="UniProtKB-KW"/>
</dbReference>
<dbReference type="CDD" id="cd03392">
    <property type="entry name" value="PAP2_like_2"/>
    <property type="match status" value="1"/>
</dbReference>
<evidence type="ECO:0000256" key="1">
    <source>
        <dbReference type="ARBA" id="ARBA00004651"/>
    </source>
</evidence>
<keyword evidence="4" id="KW-0378">Hydrolase</keyword>
<sequence length="203" mass="22358">MIKVIGKRHLQVLFLFLTINITDSSRLCAQFVTPKFDDRILIDLQDNRTPGQTSFFLFMSNTNKYVDAGVPAALLVGGIIDHNEAMRQNSLYVASSTAVSYGLNYLIKHIVKRPRPFIQNINIVPVYRAGGTSFPSGHAASSIAMVTSLSIAYPKWYVIAPSFLWAGTISYSRMYLGEHYPSDVASGDLLGAGSAVSLMFLKK</sequence>
<reference evidence="8 9" key="1">
    <citation type="submission" date="2019-07" db="EMBL/GenBank/DDBJ databases">
        <title>Genomic Encyclopedia of Archaeal and Bacterial Type Strains, Phase II (KMG-II): from individual species to whole genera.</title>
        <authorList>
            <person name="Goeker M."/>
        </authorList>
    </citation>
    <scope>NUCLEOTIDE SEQUENCE [LARGE SCALE GENOMIC DNA]</scope>
    <source>
        <strain evidence="8 9">ATCC BAA-1854</strain>
    </source>
</reference>
<evidence type="ECO:0000313" key="8">
    <source>
        <dbReference type="EMBL" id="TWI97539.1"/>
    </source>
</evidence>
<evidence type="ECO:0000313" key="9">
    <source>
        <dbReference type="Proteomes" id="UP000317010"/>
    </source>
</evidence>
<gene>
    <name evidence="8" type="ORF">JN11_03358</name>
</gene>
<dbReference type="Proteomes" id="UP000317010">
    <property type="component" value="Unassembled WGS sequence"/>
</dbReference>
<dbReference type="InterPro" id="IPR000326">
    <property type="entry name" value="PAP2/HPO"/>
</dbReference>
<evidence type="ECO:0000256" key="2">
    <source>
        <dbReference type="ARBA" id="ARBA00022475"/>
    </source>
</evidence>
<keyword evidence="3" id="KW-0812">Transmembrane</keyword>
<protein>
    <submittedName>
        <fullName evidence="8">Undecaprenyl-diphosphatase</fullName>
    </submittedName>
</protein>
<dbReference type="RefSeq" id="WP_144914342.1">
    <property type="nucleotide sequence ID" value="NZ_VLLI01000010.1"/>
</dbReference>
<evidence type="ECO:0000256" key="6">
    <source>
        <dbReference type="ARBA" id="ARBA00023136"/>
    </source>
</evidence>
<comment type="subcellular location">
    <subcellularLocation>
        <location evidence="1">Cell membrane</location>
        <topology evidence="1">Multi-pass membrane protein</topology>
    </subcellularLocation>
</comment>
<accession>A0A562TV99</accession>
<dbReference type="PANTHER" id="PTHR14969">
    <property type="entry name" value="SPHINGOSINE-1-PHOSPHATE PHOSPHOHYDROLASE"/>
    <property type="match status" value="1"/>
</dbReference>
<evidence type="ECO:0000256" key="4">
    <source>
        <dbReference type="ARBA" id="ARBA00022801"/>
    </source>
</evidence>
<dbReference type="AlphaFoldDB" id="A0A562TV99"/>